<reference evidence="1 2" key="1">
    <citation type="journal article" date="2018" name="Nat. Ecol. Evol.">
        <title>Pezizomycetes genomes reveal the molecular basis of ectomycorrhizal truffle lifestyle.</title>
        <authorList>
            <person name="Murat C."/>
            <person name="Payen T."/>
            <person name="Noel B."/>
            <person name="Kuo A."/>
            <person name="Morin E."/>
            <person name="Chen J."/>
            <person name="Kohler A."/>
            <person name="Krizsan K."/>
            <person name="Balestrini R."/>
            <person name="Da Silva C."/>
            <person name="Montanini B."/>
            <person name="Hainaut M."/>
            <person name="Levati E."/>
            <person name="Barry K.W."/>
            <person name="Belfiori B."/>
            <person name="Cichocki N."/>
            <person name="Clum A."/>
            <person name="Dockter R.B."/>
            <person name="Fauchery L."/>
            <person name="Guy J."/>
            <person name="Iotti M."/>
            <person name="Le Tacon F."/>
            <person name="Lindquist E.A."/>
            <person name="Lipzen A."/>
            <person name="Malagnac F."/>
            <person name="Mello A."/>
            <person name="Molinier V."/>
            <person name="Miyauchi S."/>
            <person name="Poulain J."/>
            <person name="Riccioni C."/>
            <person name="Rubini A."/>
            <person name="Sitrit Y."/>
            <person name="Splivallo R."/>
            <person name="Traeger S."/>
            <person name="Wang M."/>
            <person name="Zifcakova L."/>
            <person name="Wipf D."/>
            <person name="Zambonelli A."/>
            <person name="Paolocci F."/>
            <person name="Nowrousian M."/>
            <person name="Ottonello S."/>
            <person name="Baldrian P."/>
            <person name="Spatafora J.W."/>
            <person name="Henrissat B."/>
            <person name="Nagy L.G."/>
            <person name="Aury J.M."/>
            <person name="Wincker P."/>
            <person name="Grigoriev I.V."/>
            <person name="Bonfante P."/>
            <person name="Martin F.M."/>
        </authorList>
    </citation>
    <scope>NUCLEOTIDE SEQUENCE [LARGE SCALE GENOMIC DNA]</scope>
    <source>
        <strain evidence="1 2">RN42</strain>
    </source>
</reference>
<sequence>MIAICSITKRHINNWHLHPIGWVALGEKTFQTNFIGRPSWCTGNSGRLLESRHLTSTCARTKKKEDAKILRDVSNEANRDSQWEINTTAISGNKSLIAKSDDITERH</sequence>
<accession>A0A3N4HAK2</accession>
<evidence type="ECO:0000313" key="2">
    <source>
        <dbReference type="Proteomes" id="UP000275078"/>
    </source>
</evidence>
<dbReference type="Proteomes" id="UP000275078">
    <property type="component" value="Unassembled WGS sequence"/>
</dbReference>
<protein>
    <submittedName>
        <fullName evidence="1">Uncharacterized protein</fullName>
    </submittedName>
</protein>
<proteinExistence type="predicted"/>
<dbReference type="AlphaFoldDB" id="A0A3N4HAK2"/>
<keyword evidence="2" id="KW-1185">Reference proteome</keyword>
<evidence type="ECO:0000313" key="1">
    <source>
        <dbReference type="EMBL" id="RPA70566.1"/>
    </source>
</evidence>
<dbReference type="EMBL" id="ML120252">
    <property type="protein sequence ID" value="RPA70566.1"/>
    <property type="molecule type" value="Genomic_DNA"/>
</dbReference>
<organism evidence="1 2">
    <name type="scientific">Ascobolus immersus RN42</name>
    <dbReference type="NCBI Taxonomy" id="1160509"/>
    <lineage>
        <taxon>Eukaryota</taxon>
        <taxon>Fungi</taxon>
        <taxon>Dikarya</taxon>
        <taxon>Ascomycota</taxon>
        <taxon>Pezizomycotina</taxon>
        <taxon>Pezizomycetes</taxon>
        <taxon>Pezizales</taxon>
        <taxon>Ascobolaceae</taxon>
        <taxon>Ascobolus</taxon>
    </lineage>
</organism>
<gene>
    <name evidence="1" type="ORF">BJ508DRAFT_337058</name>
</gene>
<name>A0A3N4HAK2_ASCIM</name>